<evidence type="ECO:0000313" key="2">
    <source>
        <dbReference type="EMBL" id="AKU14672.1"/>
    </source>
</evidence>
<feature type="region of interest" description="Disordered" evidence="1">
    <location>
        <begin position="300"/>
        <end position="324"/>
    </location>
</feature>
<dbReference type="Proteomes" id="UP000066480">
    <property type="component" value="Chromosome"/>
</dbReference>
<protein>
    <recommendedName>
        <fullName evidence="4">Heavy metal-binding domain-containing protein</fullName>
    </recommendedName>
</protein>
<feature type="region of interest" description="Disordered" evidence="1">
    <location>
        <begin position="30"/>
        <end position="63"/>
    </location>
</feature>
<dbReference type="KEGG" id="lmoi:VV02_00285"/>
<keyword evidence="3" id="KW-1185">Reference proteome</keyword>
<feature type="compositionally biased region" description="Low complexity" evidence="1">
    <location>
        <begin position="304"/>
        <end position="314"/>
    </location>
</feature>
<dbReference type="AlphaFoldDB" id="A0A0K1JD80"/>
<evidence type="ECO:0000256" key="1">
    <source>
        <dbReference type="SAM" id="MobiDB-lite"/>
    </source>
</evidence>
<organism evidence="2 3">
    <name type="scientific">Luteipulveratus mongoliensis</name>
    <dbReference type="NCBI Taxonomy" id="571913"/>
    <lineage>
        <taxon>Bacteria</taxon>
        <taxon>Bacillati</taxon>
        <taxon>Actinomycetota</taxon>
        <taxon>Actinomycetes</taxon>
        <taxon>Micrococcales</taxon>
        <taxon>Dermacoccaceae</taxon>
        <taxon>Luteipulveratus</taxon>
    </lineage>
</organism>
<evidence type="ECO:0000313" key="3">
    <source>
        <dbReference type="Proteomes" id="UP000066480"/>
    </source>
</evidence>
<evidence type="ECO:0008006" key="4">
    <source>
        <dbReference type="Google" id="ProtNLM"/>
    </source>
</evidence>
<reference evidence="2 3" key="1">
    <citation type="submission" date="2015-03" db="EMBL/GenBank/DDBJ databases">
        <title>Luteipulveratus halotolerans sp. nov., a novel actinobacterium (Dermacoccaceae) from Sarawak, Malaysia.</title>
        <authorList>
            <person name="Juboi H."/>
            <person name="Basik A."/>
            <person name="Shamsul S.S."/>
            <person name="Arnold P."/>
            <person name="Schmitt E.K."/>
            <person name="Sanglier J.-J."/>
            <person name="Yeo T."/>
        </authorList>
    </citation>
    <scope>NUCLEOTIDE SEQUENCE [LARGE SCALE GENOMIC DNA]</scope>
    <source>
        <strain evidence="2 3">MN07-A0370</strain>
    </source>
</reference>
<accession>A0A0K1JD80</accession>
<dbReference type="OrthoDB" id="128043at2"/>
<sequence>MNALTKVGGFAVGVAAVFGVGIAGGHVVGPVETDDPPAHAHDAAGPSESGTGHAGHGDDMTAAPAAAALPGGLQVAQDGYRLALTRRTSAAGRQSVSFTITGPKGRPVTAYDTQHDKQLHLIAVRRDMSGFQHVHPTLAKDGRWSTNLDLTPGQWRVFADFKATGGPALTLGQDLDVAGAYQPAPEVRTRTTTVVDGYTVRLTGALAAGKSTPLTLSITKAGKPVNDLQPYLGAYGHLVALRAGDLAYLHVHPEGEPGDGKTKPGPNVTFMATAPSVGDYRLYLDFKHGNTVRTAELALPVGSPAPSSDPTTPASDHDATPHTH</sequence>
<dbReference type="RefSeq" id="WP_052589193.1">
    <property type="nucleotide sequence ID" value="NZ_CP011112.1"/>
</dbReference>
<dbReference type="PATRIC" id="fig|571913.6.peg.58"/>
<dbReference type="STRING" id="571913.VV02_00285"/>
<feature type="compositionally biased region" description="Basic and acidic residues" evidence="1">
    <location>
        <begin position="315"/>
        <end position="324"/>
    </location>
</feature>
<proteinExistence type="predicted"/>
<gene>
    <name evidence="2" type="ORF">VV02_00285</name>
</gene>
<dbReference type="EMBL" id="CP011112">
    <property type="protein sequence ID" value="AKU14672.1"/>
    <property type="molecule type" value="Genomic_DNA"/>
</dbReference>
<name>A0A0K1JD80_9MICO</name>